<dbReference type="Proteomes" id="UP000016842">
    <property type="component" value="Unassembled WGS sequence"/>
</dbReference>
<reference evidence="1 2" key="1">
    <citation type="journal article" date="2014" name="FEMS Microbiol. Lett.">
        <title>Genome sequencing analysis reveals virulence-related gene content of Ochrobactrum intermedium strain 229E, a urease-positive strain isolated from the human gastric niche.</title>
        <authorList>
            <person name="Kulkarni G.J."/>
            <person name="Shetty S."/>
            <person name="Dharne M.S."/>
            <person name="Shouche Y.S."/>
        </authorList>
    </citation>
    <scope>NUCLEOTIDE SEQUENCE [LARGE SCALE GENOMIC DNA]</scope>
    <source>
        <strain evidence="1 2">229E</strain>
    </source>
</reference>
<proteinExistence type="predicted"/>
<protein>
    <submittedName>
        <fullName evidence="1">Uncharacterized protein</fullName>
    </submittedName>
</protein>
<gene>
    <name evidence="1" type="ORF">Q644_05765</name>
</gene>
<name>U4VC82_9HYPH</name>
<dbReference type="PATRIC" id="fig|1337887.3.peg.4539"/>
<evidence type="ECO:0000313" key="2">
    <source>
        <dbReference type="Proteomes" id="UP000016842"/>
    </source>
</evidence>
<dbReference type="EMBL" id="ASXJ01000329">
    <property type="protein sequence ID" value="ERM00291.1"/>
    <property type="molecule type" value="Genomic_DNA"/>
</dbReference>
<evidence type="ECO:0000313" key="1">
    <source>
        <dbReference type="EMBL" id="ERM00291.1"/>
    </source>
</evidence>
<comment type="caution">
    <text evidence="1">The sequence shown here is derived from an EMBL/GenBank/DDBJ whole genome shotgun (WGS) entry which is preliminary data.</text>
</comment>
<dbReference type="AlphaFoldDB" id="U4VC82"/>
<organism evidence="1 2">
    <name type="scientific">Brucella intermedia 229E</name>
    <dbReference type="NCBI Taxonomy" id="1337887"/>
    <lineage>
        <taxon>Bacteria</taxon>
        <taxon>Pseudomonadati</taxon>
        <taxon>Pseudomonadota</taxon>
        <taxon>Alphaproteobacteria</taxon>
        <taxon>Hyphomicrobiales</taxon>
        <taxon>Brucellaceae</taxon>
        <taxon>Brucella/Ochrobactrum group</taxon>
        <taxon>Brucella</taxon>
    </lineage>
</organism>
<sequence>MNLLIGPPFQIGWIERIICKLSRAAFSIVADTRRS</sequence>
<accession>U4VC82</accession>